<proteinExistence type="predicted"/>
<evidence type="ECO:0008006" key="4">
    <source>
        <dbReference type="Google" id="ProtNLM"/>
    </source>
</evidence>
<accession>A0A2H3DH26</accession>
<feature type="transmembrane region" description="Helical" evidence="1">
    <location>
        <begin position="20"/>
        <end position="40"/>
    </location>
</feature>
<evidence type="ECO:0000313" key="2">
    <source>
        <dbReference type="EMBL" id="PBK90158.1"/>
    </source>
</evidence>
<feature type="transmembrane region" description="Helical" evidence="1">
    <location>
        <begin position="125"/>
        <end position="147"/>
    </location>
</feature>
<dbReference type="OMA" id="WITGWII"/>
<dbReference type="PANTHER" id="PTHR40465">
    <property type="entry name" value="CHROMOSOME 1, WHOLE GENOME SHOTGUN SEQUENCE"/>
    <property type="match status" value="1"/>
</dbReference>
<keyword evidence="3" id="KW-1185">Reference proteome</keyword>
<keyword evidence="1" id="KW-0812">Transmembrane</keyword>
<dbReference type="STRING" id="47427.A0A2H3DH26"/>
<feature type="transmembrane region" description="Helical" evidence="1">
    <location>
        <begin position="95"/>
        <end position="113"/>
    </location>
</feature>
<sequence length="313" mass="35259">MSLKSSWDHLLEGEYRTLLTTSWLNVLMYTSQVSLSIFYLHQFSASRWLRYWILASLVLDGACSIVVMASIYTHLIHSQGPLQPTFTWTVPTIELLTYCSASIAQAFFCYRHWTTARNKWITGWIIILIIAYMILNLVSIIHVIIYPMALVSVIPLIVSGICALTDLTIAFSLAWTCLRIETPYTSTKNVLRRVVVQALTCGFTTAISTTLMTIFLFIFWNACYSLFSVLGRIYSLTVLSTLILLKVMHRSDLSTARIDGDSSAFGDPVALATLCFKHTSGTETTGNFIQISSEASDHRPTLRTRDQPFVHTI</sequence>
<feature type="transmembrane region" description="Helical" evidence="1">
    <location>
        <begin position="52"/>
        <end position="75"/>
    </location>
</feature>
<dbReference type="AlphaFoldDB" id="A0A2H3DH26"/>
<keyword evidence="1" id="KW-0472">Membrane</keyword>
<feature type="transmembrane region" description="Helical" evidence="1">
    <location>
        <begin position="226"/>
        <end position="245"/>
    </location>
</feature>
<protein>
    <recommendedName>
        <fullName evidence="4">Transmembrane protein</fullName>
    </recommendedName>
</protein>
<feature type="transmembrane region" description="Helical" evidence="1">
    <location>
        <begin position="153"/>
        <end position="178"/>
    </location>
</feature>
<name>A0A2H3DH26_ARMGA</name>
<keyword evidence="1" id="KW-1133">Transmembrane helix</keyword>
<evidence type="ECO:0000313" key="3">
    <source>
        <dbReference type="Proteomes" id="UP000217790"/>
    </source>
</evidence>
<feature type="transmembrane region" description="Helical" evidence="1">
    <location>
        <begin position="198"/>
        <end position="220"/>
    </location>
</feature>
<dbReference type="OrthoDB" id="2989042at2759"/>
<gene>
    <name evidence="2" type="ORF">ARMGADRAFT_306622</name>
</gene>
<dbReference type="EMBL" id="KZ293666">
    <property type="protein sequence ID" value="PBK90158.1"/>
    <property type="molecule type" value="Genomic_DNA"/>
</dbReference>
<dbReference type="Proteomes" id="UP000217790">
    <property type="component" value="Unassembled WGS sequence"/>
</dbReference>
<evidence type="ECO:0000256" key="1">
    <source>
        <dbReference type="SAM" id="Phobius"/>
    </source>
</evidence>
<organism evidence="2 3">
    <name type="scientific">Armillaria gallica</name>
    <name type="common">Bulbous honey fungus</name>
    <name type="synonym">Armillaria bulbosa</name>
    <dbReference type="NCBI Taxonomy" id="47427"/>
    <lineage>
        <taxon>Eukaryota</taxon>
        <taxon>Fungi</taxon>
        <taxon>Dikarya</taxon>
        <taxon>Basidiomycota</taxon>
        <taxon>Agaricomycotina</taxon>
        <taxon>Agaricomycetes</taxon>
        <taxon>Agaricomycetidae</taxon>
        <taxon>Agaricales</taxon>
        <taxon>Marasmiineae</taxon>
        <taxon>Physalacriaceae</taxon>
        <taxon>Armillaria</taxon>
    </lineage>
</organism>
<dbReference type="InParanoid" id="A0A2H3DH26"/>
<reference evidence="3" key="1">
    <citation type="journal article" date="2017" name="Nat. Ecol. Evol.">
        <title>Genome expansion and lineage-specific genetic innovations in the forest pathogenic fungi Armillaria.</title>
        <authorList>
            <person name="Sipos G."/>
            <person name="Prasanna A.N."/>
            <person name="Walter M.C."/>
            <person name="O'Connor E."/>
            <person name="Balint B."/>
            <person name="Krizsan K."/>
            <person name="Kiss B."/>
            <person name="Hess J."/>
            <person name="Varga T."/>
            <person name="Slot J."/>
            <person name="Riley R."/>
            <person name="Boka B."/>
            <person name="Rigling D."/>
            <person name="Barry K."/>
            <person name="Lee J."/>
            <person name="Mihaltcheva S."/>
            <person name="LaButti K."/>
            <person name="Lipzen A."/>
            <person name="Waldron R."/>
            <person name="Moloney N.M."/>
            <person name="Sperisen C."/>
            <person name="Kredics L."/>
            <person name="Vagvoelgyi C."/>
            <person name="Patrignani A."/>
            <person name="Fitzpatrick D."/>
            <person name="Nagy I."/>
            <person name="Doyle S."/>
            <person name="Anderson J.B."/>
            <person name="Grigoriev I.V."/>
            <person name="Gueldener U."/>
            <person name="Muensterkoetter M."/>
            <person name="Nagy L.G."/>
        </authorList>
    </citation>
    <scope>NUCLEOTIDE SEQUENCE [LARGE SCALE GENOMIC DNA]</scope>
    <source>
        <strain evidence="3">Ar21-2</strain>
    </source>
</reference>
<dbReference type="PANTHER" id="PTHR40465:SF1">
    <property type="entry name" value="DUF6534 DOMAIN-CONTAINING PROTEIN"/>
    <property type="match status" value="1"/>
</dbReference>